<proteinExistence type="predicted"/>
<reference evidence="1 2" key="1">
    <citation type="journal article" date="2021" name="BMC Genomics">
        <title>Datura genome reveals duplications of psychoactive alkaloid biosynthetic genes and high mutation rate following tissue culture.</title>
        <authorList>
            <person name="Rajewski A."/>
            <person name="Carter-House D."/>
            <person name="Stajich J."/>
            <person name="Litt A."/>
        </authorList>
    </citation>
    <scope>NUCLEOTIDE SEQUENCE [LARGE SCALE GENOMIC DNA]</scope>
    <source>
        <strain evidence="1">AR-01</strain>
    </source>
</reference>
<evidence type="ECO:0000313" key="2">
    <source>
        <dbReference type="Proteomes" id="UP000823775"/>
    </source>
</evidence>
<dbReference type="Proteomes" id="UP000823775">
    <property type="component" value="Unassembled WGS sequence"/>
</dbReference>
<gene>
    <name evidence="1" type="ORF">HAX54_046883</name>
</gene>
<comment type="caution">
    <text evidence="1">The sequence shown here is derived from an EMBL/GenBank/DDBJ whole genome shotgun (WGS) entry which is preliminary data.</text>
</comment>
<organism evidence="1 2">
    <name type="scientific">Datura stramonium</name>
    <name type="common">Jimsonweed</name>
    <name type="synonym">Common thornapple</name>
    <dbReference type="NCBI Taxonomy" id="4076"/>
    <lineage>
        <taxon>Eukaryota</taxon>
        <taxon>Viridiplantae</taxon>
        <taxon>Streptophyta</taxon>
        <taxon>Embryophyta</taxon>
        <taxon>Tracheophyta</taxon>
        <taxon>Spermatophyta</taxon>
        <taxon>Magnoliopsida</taxon>
        <taxon>eudicotyledons</taxon>
        <taxon>Gunneridae</taxon>
        <taxon>Pentapetalae</taxon>
        <taxon>asterids</taxon>
        <taxon>lamiids</taxon>
        <taxon>Solanales</taxon>
        <taxon>Solanaceae</taxon>
        <taxon>Solanoideae</taxon>
        <taxon>Datureae</taxon>
        <taxon>Datura</taxon>
    </lineage>
</organism>
<keyword evidence="2" id="KW-1185">Reference proteome</keyword>
<feature type="non-terminal residue" evidence="1">
    <location>
        <position position="1"/>
    </location>
</feature>
<sequence>YVPIIECPHAQNTPPVYNTLCLCSTGGVWRCVRRLSVIVGSTGVLVVELTPLLIWGRVSIFLPFIVGWVPCKWSRRCNYSCWTAGIYYPSPSHSPLQLILLDLILLY</sequence>
<name>A0ABS8WLD8_DATST</name>
<protein>
    <submittedName>
        <fullName evidence="1">Uncharacterized protein</fullName>
    </submittedName>
</protein>
<accession>A0ABS8WLD8</accession>
<evidence type="ECO:0000313" key="1">
    <source>
        <dbReference type="EMBL" id="MCE3050312.1"/>
    </source>
</evidence>
<dbReference type="EMBL" id="JACEIK010007471">
    <property type="protein sequence ID" value="MCE3050312.1"/>
    <property type="molecule type" value="Genomic_DNA"/>
</dbReference>